<dbReference type="Proteomes" id="UP000053820">
    <property type="component" value="Unassembled WGS sequence"/>
</dbReference>
<keyword evidence="1" id="KW-0812">Transmembrane</keyword>
<organism evidence="2 3">
    <name type="scientific">Hydnomerulius pinastri MD-312</name>
    <dbReference type="NCBI Taxonomy" id="994086"/>
    <lineage>
        <taxon>Eukaryota</taxon>
        <taxon>Fungi</taxon>
        <taxon>Dikarya</taxon>
        <taxon>Basidiomycota</taxon>
        <taxon>Agaricomycotina</taxon>
        <taxon>Agaricomycetes</taxon>
        <taxon>Agaricomycetidae</taxon>
        <taxon>Boletales</taxon>
        <taxon>Boletales incertae sedis</taxon>
        <taxon>Leucogyrophana</taxon>
    </lineage>
</organism>
<reference evidence="2 3" key="1">
    <citation type="submission" date="2014-04" db="EMBL/GenBank/DDBJ databases">
        <title>Evolutionary Origins and Diversification of the Mycorrhizal Mutualists.</title>
        <authorList>
            <consortium name="DOE Joint Genome Institute"/>
            <consortium name="Mycorrhizal Genomics Consortium"/>
            <person name="Kohler A."/>
            <person name="Kuo A."/>
            <person name="Nagy L.G."/>
            <person name="Floudas D."/>
            <person name="Copeland A."/>
            <person name="Barry K.W."/>
            <person name="Cichocki N."/>
            <person name="Veneault-Fourrey C."/>
            <person name="LaButti K."/>
            <person name="Lindquist E.A."/>
            <person name="Lipzen A."/>
            <person name="Lundell T."/>
            <person name="Morin E."/>
            <person name="Murat C."/>
            <person name="Riley R."/>
            <person name="Ohm R."/>
            <person name="Sun H."/>
            <person name="Tunlid A."/>
            <person name="Henrissat B."/>
            <person name="Grigoriev I.V."/>
            <person name="Hibbett D.S."/>
            <person name="Martin F."/>
        </authorList>
    </citation>
    <scope>NUCLEOTIDE SEQUENCE [LARGE SCALE GENOMIC DNA]</scope>
    <source>
        <strain evidence="2 3">MD-312</strain>
    </source>
</reference>
<proteinExistence type="predicted"/>
<gene>
    <name evidence="2" type="ORF">HYDPIDRAFT_157198</name>
</gene>
<evidence type="ECO:0000313" key="3">
    <source>
        <dbReference type="Proteomes" id="UP000053820"/>
    </source>
</evidence>
<dbReference type="HOGENOM" id="CLU_731899_0_0_1"/>
<keyword evidence="1" id="KW-1133">Transmembrane helix</keyword>
<keyword evidence="1" id="KW-0472">Membrane</keyword>
<evidence type="ECO:0000256" key="1">
    <source>
        <dbReference type="SAM" id="Phobius"/>
    </source>
</evidence>
<sequence length="448" mass="49517">MGTASGYSTLRPETRQCLPNGATSCRRLSLMPVAGSSIIVTYFSTLPRYLSMRIGKYIRLPSTVEEALPKYVPRFMRYGPWIAMLFAVLAMITMSVKITTAYVLANFSSAVSADLVDNDDGSLQGVVLLANVWSIDTDAGTMSIHWSVMGGCGENFTFQRNSSCVQNGFNLPMNLYLNLAPSSAWHTTPPAGMYSPQNILDPPPAHYIPERESIPTTEFDTILPMDQFLPYTQDKTSTTLYYPFDTFRTYVSMVAINPTDNSTIPIAFARGYGTVVNWVGEADFQWVQPPGEDRQYALILIQERQLPVKAFVIVILATNWIMSLTVLWMTILVLFGQKIPSGLLLASTTILFALPQIRASMPDAPPFGAFIGRHCLALGVRVSFCLDIGGYFMNVCLVSACTSTLLLSQLRYQCQPPPNSSPDLSGEIQPVQVTKSDDYELLPLVRNL</sequence>
<feature type="transmembrane region" description="Helical" evidence="1">
    <location>
        <begin position="342"/>
        <end position="359"/>
    </location>
</feature>
<keyword evidence="3" id="KW-1185">Reference proteome</keyword>
<protein>
    <submittedName>
        <fullName evidence="2">Uncharacterized protein</fullName>
    </submittedName>
</protein>
<name>A0A0C9WE31_9AGAM</name>
<feature type="transmembrane region" description="Helical" evidence="1">
    <location>
        <begin position="388"/>
        <end position="407"/>
    </location>
</feature>
<evidence type="ECO:0000313" key="2">
    <source>
        <dbReference type="EMBL" id="KIJ62992.1"/>
    </source>
</evidence>
<feature type="transmembrane region" description="Helical" evidence="1">
    <location>
        <begin position="28"/>
        <end position="50"/>
    </location>
</feature>
<feature type="transmembrane region" description="Helical" evidence="1">
    <location>
        <begin position="310"/>
        <end position="335"/>
    </location>
</feature>
<dbReference type="EMBL" id="KN839853">
    <property type="protein sequence ID" value="KIJ62992.1"/>
    <property type="molecule type" value="Genomic_DNA"/>
</dbReference>
<feature type="transmembrane region" description="Helical" evidence="1">
    <location>
        <begin position="81"/>
        <end position="105"/>
    </location>
</feature>
<accession>A0A0C9WE31</accession>
<dbReference type="AlphaFoldDB" id="A0A0C9WE31"/>
<dbReference type="OrthoDB" id="2923771at2759"/>